<dbReference type="InterPro" id="IPR010512">
    <property type="entry name" value="DUF1091"/>
</dbReference>
<sequence>MLKKLLTCSTLILSIYFLRIHHVGAKTDFELQFENFSCKSSENSENPIERYNCGLNKNVKRRTLHMEFSMREELKEFDFHIGIIMPRRPVDFVLLNLTVDGCHLLSNKNQVPLMRLSREILDRYSNFPRQCPFQRGKTYYIRAFRLDLSLIPAMNMETPVRLKFAYMRRQLPMLHGKIVARVQRTTIAKRKD</sequence>
<feature type="signal peptide" evidence="1">
    <location>
        <begin position="1"/>
        <end position="25"/>
    </location>
</feature>
<protein>
    <submittedName>
        <fullName evidence="3">Uncharacterized protein LOC117566541</fullName>
    </submittedName>
</protein>
<keyword evidence="1" id="KW-0732">Signal</keyword>
<reference evidence="3" key="1">
    <citation type="submission" date="2025-08" db="UniProtKB">
        <authorList>
            <consortium name="RefSeq"/>
        </authorList>
    </citation>
    <scope>IDENTIFICATION</scope>
    <source>
        <strain evidence="3">15112-1751.03</strain>
        <tissue evidence="3">Whole Adult</tissue>
    </source>
</reference>
<feature type="chain" id="PRO_5027888746" evidence="1">
    <location>
        <begin position="26"/>
        <end position="192"/>
    </location>
</feature>
<evidence type="ECO:0000313" key="2">
    <source>
        <dbReference type="Proteomes" id="UP000515160"/>
    </source>
</evidence>
<dbReference type="PANTHER" id="PTHR20898">
    <property type="entry name" value="DAEDALUS ON 3-RELATED-RELATED"/>
    <property type="match status" value="1"/>
</dbReference>
<dbReference type="OrthoDB" id="7815025at2759"/>
<gene>
    <name evidence="3" type="primary">LOC117566541</name>
</gene>
<dbReference type="SMART" id="SM00697">
    <property type="entry name" value="DM8"/>
    <property type="match status" value="1"/>
</dbReference>
<dbReference type="AlphaFoldDB" id="A0A6P8WRL2"/>
<dbReference type="RefSeq" id="XP_034101973.1">
    <property type="nucleotide sequence ID" value="XM_034246082.1"/>
</dbReference>
<dbReference type="GeneID" id="117566541"/>
<organism evidence="2 3">
    <name type="scientific">Drosophila albomicans</name>
    <name type="common">Fruit fly</name>
    <dbReference type="NCBI Taxonomy" id="7291"/>
    <lineage>
        <taxon>Eukaryota</taxon>
        <taxon>Metazoa</taxon>
        <taxon>Ecdysozoa</taxon>
        <taxon>Arthropoda</taxon>
        <taxon>Hexapoda</taxon>
        <taxon>Insecta</taxon>
        <taxon>Pterygota</taxon>
        <taxon>Neoptera</taxon>
        <taxon>Endopterygota</taxon>
        <taxon>Diptera</taxon>
        <taxon>Brachycera</taxon>
        <taxon>Muscomorpha</taxon>
        <taxon>Ephydroidea</taxon>
        <taxon>Drosophilidae</taxon>
        <taxon>Drosophila</taxon>
    </lineage>
</organism>
<evidence type="ECO:0000256" key="1">
    <source>
        <dbReference type="SAM" id="SignalP"/>
    </source>
</evidence>
<name>A0A6P8WRL2_DROAB</name>
<dbReference type="Proteomes" id="UP000515160">
    <property type="component" value="Chromosome 3"/>
</dbReference>
<proteinExistence type="predicted"/>
<keyword evidence="2" id="KW-1185">Reference proteome</keyword>
<evidence type="ECO:0000313" key="3">
    <source>
        <dbReference type="RefSeq" id="XP_034101973.1"/>
    </source>
</evidence>
<accession>A0A6P8WRL2</accession>
<dbReference type="Pfam" id="PF06477">
    <property type="entry name" value="DUF1091"/>
    <property type="match status" value="1"/>
</dbReference>
<dbReference type="PANTHER" id="PTHR20898:SF0">
    <property type="entry name" value="DAEDALUS ON 3-RELATED"/>
    <property type="match status" value="1"/>
</dbReference>